<feature type="compositionally biased region" description="Polar residues" evidence="1">
    <location>
        <begin position="323"/>
        <end position="336"/>
    </location>
</feature>
<feature type="region of interest" description="Disordered" evidence="1">
    <location>
        <begin position="439"/>
        <end position="460"/>
    </location>
</feature>
<feature type="compositionally biased region" description="Pro residues" evidence="1">
    <location>
        <begin position="1"/>
        <end position="10"/>
    </location>
</feature>
<gene>
    <name evidence="2" type="ORF">TBRA_LOCUS8898</name>
</gene>
<feature type="region of interest" description="Disordered" evidence="1">
    <location>
        <begin position="189"/>
        <end position="338"/>
    </location>
</feature>
<keyword evidence="3" id="KW-1185">Reference proteome</keyword>
<sequence length="486" mass="53764">MPLPQSPPSWAPTQRNRNSRLSHQDLSVSNCGYSVIQASTKIWRLSRPKINMSDTVISDLTLDLMSNLIDQSDNYMTYKLDEIHELQYTVGRAFHDSAISAGPSYLPVFPQAKHERSYEIDVALRRTSYAHVFACPEIYAVHIYLADAHESLSLTVIHPRYTAATTITRIRSVPGLIIELLYTRSSARQPSTPAAAAQQHQHHQQLSSISTAAAQQPQLSSVGTAVAEQRQPSRSPASTHHQPKRPQHTLVPLHPLPGPAHRRQAEVRPPPPNSQRKGSRCDRCPYEDHAQLWQAQKQPTQAVCSRRRLHTPVRSPRLEHSSTKASLHSTGGVSPPTSLPACDRRSAACLLRGHICPCWHTSAGPSRGRASATLRPPPRGRRGRRTLGNAKQVSGSMGPVDEGLMDALTDPKYQTGSDRITISRSPRRGLTKLAIDGAQHSHDEVRSENHTHKRAPDAGAKAQLERMITPEARTTLTRNIAVFVIQ</sequence>
<evidence type="ECO:0000313" key="2">
    <source>
        <dbReference type="EMBL" id="CAB0037061.1"/>
    </source>
</evidence>
<organism evidence="2 3">
    <name type="scientific">Trichogramma brassicae</name>
    <dbReference type="NCBI Taxonomy" id="86971"/>
    <lineage>
        <taxon>Eukaryota</taxon>
        <taxon>Metazoa</taxon>
        <taxon>Ecdysozoa</taxon>
        <taxon>Arthropoda</taxon>
        <taxon>Hexapoda</taxon>
        <taxon>Insecta</taxon>
        <taxon>Pterygota</taxon>
        <taxon>Neoptera</taxon>
        <taxon>Endopterygota</taxon>
        <taxon>Hymenoptera</taxon>
        <taxon>Apocrita</taxon>
        <taxon>Proctotrupomorpha</taxon>
        <taxon>Chalcidoidea</taxon>
        <taxon>Trichogrammatidae</taxon>
        <taxon>Trichogramma</taxon>
    </lineage>
</organism>
<dbReference type="EMBL" id="CADCXV010000842">
    <property type="protein sequence ID" value="CAB0037061.1"/>
    <property type="molecule type" value="Genomic_DNA"/>
</dbReference>
<feature type="region of interest" description="Disordered" evidence="1">
    <location>
        <begin position="362"/>
        <end position="402"/>
    </location>
</feature>
<evidence type="ECO:0000313" key="3">
    <source>
        <dbReference type="Proteomes" id="UP000479190"/>
    </source>
</evidence>
<evidence type="ECO:0000256" key="1">
    <source>
        <dbReference type="SAM" id="MobiDB-lite"/>
    </source>
</evidence>
<dbReference type="Proteomes" id="UP000479190">
    <property type="component" value="Unassembled WGS sequence"/>
</dbReference>
<proteinExistence type="predicted"/>
<feature type="compositionally biased region" description="Basic and acidic residues" evidence="1">
    <location>
        <begin position="439"/>
        <end position="456"/>
    </location>
</feature>
<feature type="compositionally biased region" description="Polar residues" evidence="1">
    <location>
        <begin position="230"/>
        <end position="240"/>
    </location>
</feature>
<feature type="compositionally biased region" description="Polar residues" evidence="1">
    <location>
        <begin position="293"/>
        <end position="303"/>
    </location>
</feature>
<feature type="region of interest" description="Disordered" evidence="1">
    <location>
        <begin position="1"/>
        <end position="21"/>
    </location>
</feature>
<accession>A0A6H5IN96</accession>
<reference evidence="2 3" key="1">
    <citation type="submission" date="2020-02" db="EMBL/GenBank/DDBJ databases">
        <authorList>
            <person name="Ferguson B K."/>
        </authorList>
    </citation>
    <scope>NUCLEOTIDE SEQUENCE [LARGE SCALE GENOMIC DNA]</scope>
</reference>
<feature type="compositionally biased region" description="Basic and acidic residues" evidence="1">
    <location>
        <begin position="279"/>
        <end position="290"/>
    </location>
</feature>
<feature type="compositionally biased region" description="Polar residues" evidence="1">
    <location>
        <begin position="11"/>
        <end position="21"/>
    </location>
</feature>
<feature type="compositionally biased region" description="Polar residues" evidence="1">
    <location>
        <begin position="206"/>
        <end position="223"/>
    </location>
</feature>
<name>A0A6H5IN96_9HYME</name>
<protein>
    <submittedName>
        <fullName evidence="2">Uncharacterized protein</fullName>
    </submittedName>
</protein>
<dbReference type="AlphaFoldDB" id="A0A6H5IN96"/>